<feature type="compositionally biased region" description="Basic and acidic residues" evidence="2">
    <location>
        <begin position="35"/>
        <end position="63"/>
    </location>
</feature>
<dbReference type="NCBIfam" id="NF033679">
    <property type="entry name" value="DNRLRE_dom"/>
    <property type="match status" value="1"/>
</dbReference>
<feature type="compositionally biased region" description="Polar residues" evidence="2">
    <location>
        <begin position="2730"/>
        <end position="2741"/>
    </location>
</feature>
<feature type="region of interest" description="Disordered" evidence="2">
    <location>
        <begin position="26"/>
        <end position="127"/>
    </location>
</feature>
<dbReference type="PANTHER" id="PTHR32305">
    <property type="match status" value="1"/>
</dbReference>
<dbReference type="Proteomes" id="UP001595690">
    <property type="component" value="Unassembled WGS sequence"/>
</dbReference>
<keyword evidence="1" id="KW-0677">Repeat</keyword>
<dbReference type="Pfam" id="PF05593">
    <property type="entry name" value="RHS_repeat"/>
    <property type="match status" value="6"/>
</dbReference>
<evidence type="ECO:0000259" key="5">
    <source>
        <dbReference type="Pfam" id="PF25023"/>
    </source>
</evidence>
<evidence type="ECO:0000256" key="2">
    <source>
        <dbReference type="SAM" id="MobiDB-lite"/>
    </source>
</evidence>
<dbReference type="InterPro" id="IPR045351">
    <property type="entry name" value="DUF6531"/>
</dbReference>
<dbReference type="NCBIfam" id="TIGR01643">
    <property type="entry name" value="YD_repeat_2x"/>
    <property type="match status" value="6"/>
</dbReference>
<sequence>MVLIVALPIVSGSQAPLQLLGALPQGASTAAPEQRTGKADSSTHEAPADSTRARRDLPRHDQPRPGNAVPDQAAPLPEVQKYTHEQQKAAPKVGRPEVPAIDPKAVERPGDRTATTQTFDNPDGSRTLRLHTGQVNVQQPDGSWKPVDTALTRGDRVRPKVFPLDLSFAATGADPALVTVAFDGDHQLSYGLRDAADVRGDVQGSQITYRGVRPGTDVRLTAVSGGVKEDVVLASASAPASHLFTLKLKRLQPRLGADGAVELVDGGKVIASIPAGFMDDAAGTRSTGVRYGLEKSGDDTWTLRVDLDEAWLRDPARVFPVVMDPTIGQFNLSADDTYVRSNGGDQSGAPELEVGYVEGNPLSRTYLRFGDLGVLRNQYVVAASLAMANIYSSSCAATGVTVFEVTQPWGSSMRWPGAAVGQALSTRSFAHGAPGTACAAPAWEPFPLDPDLMTRWTHGGALNHGLSVRATDETVRSGKRFASANTPSNKPYLEVRYSPEGAAFDVTQVTLPTNTRAGQMTAAVTNQGAGTWTPSNGVRFGYIVKQGDRFVRTSTFAPSGSVGPMASTTFDVPIDPLEPGDYQLYLSMFTPQGQDYFVAHGVPYGRIDLKVNNVPPTSDYQQPGSGAVVETLRPTLYAEGVDDDNWPNRGLTYMFRICTNPELTENCEDSPWTAQSWAPSGLRWAKTYYWGVKTNDTVDSTPNWVGPLVLSTRVPQPQITSHLAGNPDGQHGRGLDPNIGNYSTVVTDASVGTAGPDLTITRTYNSLDPRRDTAFGIGWASRLDMRITKDDDRSGNVVVTYPTGRQVRFGQNPDGTFGSPLGDSTDLVYAASTGVYTLRDNSGGKWEFDALGRLVTITDSYGLTEQLTYEGDHVREITNGTSGRKLLLTWEGVRVATVSTEAPEPGAQPLVWTYTYTGENLTRACVPGSATNCTDYSYANGSHYLSTVLDDRPSAYWRLGESTGDSFVNVVARQPGENAATPRSVVLGGAGALAGTSDKAAVFDGNSSFATLPDDLTKGTMSLAVELWFKTTSHGTLISYADQPFPTGTPTRSTPALYVGTDGLLYSGLSLRANGGPRQIVSTTTVANGQWHHAVLSAAIDTQTLYLDGNKVGELAGFVDARQQGKLSLGAGVAKDWPATNGGNFHFNGSIDEVAIYQHPLGSLAARQHHEARKAIDQLTTITLPQDDRQFAKLTYDDLNDRVKTLVDHEGRTWSTDTPKIEGAKRTAVLRGPSNHGEWTHEFDNDNGGRQTSVSHDGAKRSFYYNTEGFRSATVDEVDRRIEETTDNRGNVLSRKTCRVKNSCNTSYFSYIQSTNPLDPRRDKMASSSDARSANEDDSRYRTRFEYDIAGRLTTTTYPVPDGQAVAPREVNTYSTGNEDSVYGGKVPAGLLIKTTGRRDQETLRSYRANGDLGEVRDPVGLRVQYSYDAIGRRKSITTANAGGAVFGSVALEYTPRSQLAKVTESAVKNEVTAVSHRKVTSYTYDDNGNMLTTTSSDGLGVDATRTTVMTYDAHDRLATTRFPDGGLESRSYRNESLVQIVTDVNGTVWNSVFDENGLLLSRGATGANVDPEDPSATGLLVESHIYDVSGVLRASDDAIGRRTEFTYYDDGLLATKVRKNYVRPDGGVQDVTLEDRTYDPAGNLTQVVTPGGRKTVETYDAANYLTSSTFDPDGLKRATTYFRDLDGNPVRIEMRGAADPNRVETKAFEYDGANRVIRENASLNATTAFSTRYDRDERGLVESFTDRRQLTTTYRYDAIGRVVSTTKPPTEVWVAGAMTTGFAATETLGYNAFGELTHSRDASGAVTTTERDSMGRATVVAAPDYTPPGGTVIKSTVRTEHDHGGRARKVTDPLNRVTTYDYDPYGRVITTTLPQVGNTPSVIRKAYNRVGELVGTTDPSGAQVLHTYDELGRQLTVTETDRSSGTKLFYATRTAFDLAGNAVAITNPMNATETRTFDLSGAELTRTDPTNRRLSYTYDNAGRVATSTDPAGVVTALTYDLLGRNTRSAQLVGGVEKRATTFGYDPAGNRVSEVSPEGRPRTYVFDGIGRIVRQVEKVDSSKSITTSFGYDKAGNRSRLVDGRGKATDYAFNSLRLIESVVEPATAANQSLADRTWTSSYNAAGELVKLVKPGGVTVTREYDAQGRVSVERGTGAEAASDDRTFSYDLAGRVIGVGSARGDSGFGYDDRGQLLRSYGAGGTATYTYNGDRTLATRDDATGKATFGYDKTGRLTSVADPLSGRTVDYGYDRAGRLSLISDRSVSGWANRQLSYDELGRLASDQLRQIIDSGLPPSILLGTDYTYDLDDKVRAKKSTTNTSVSTNSYEYDGVGRLTSWTDNAGTKTDYRWDDSGNRVGVGATTYTYDERNRLTSGGGATYTYTARGTVSSVVENGQTKNSAFDAFDRMVTSGAVQYSYDGLDRVITRNGKAFQYAGLSNEAVSDGTRLISRSPSGKPISDKAVGSTAKGKMLFADQRGDVVGRYLGAAVDGLKTFDPFGKLTGSSGDVSPLGYQGDWTDGDTGTVNMTARWYSPTSGQFASRDDWTLNPVPSVAANRYTYGNADPVNGADPSGHCFWDACIVEGWAIGTAVVGLAALTAGLFIVEDATTRDWDFDTTTDTVAVPDVARLPNPCSGRCKQERPEPWKPRGDQPKPPSGCTSCPPPLPPAPPPPPPWLVNALKALPKLAEGAITTLERVNTIKKLLRGRDLIDNGQRIVDEVTFVTKDGYQHEVNSPRPTNSDTASEDRNRCLTSSMPTTIWYAPLESVDTGQKRAQGAAACFKDGYRGKDRNPLEDPDGYSCDNTLANARGHLIANCLGGADILENLVPLNQNATNNSMMYHRVEARVAERLKAGESIYYQVIPVYSGQSVVPDTVQIFARGDMGFKCVVDIPNVTARPATFKGC</sequence>
<evidence type="ECO:0000259" key="4">
    <source>
        <dbReference type="Pfam" id="PF20148"/>
    </source>
</evidence>
<feature type="compositionally biased region" description="Basic and acidic residues" evidence="2">
    <location>
        <begin position="2636"/>
        <end position="2650"/>
    </location>
</feature>
<dbReference type="SUPFAM" id="SSF49899">
    <property type="entry name" value="Concanavalin A-like lectins/glucanases"/>
    <property type="match status" value="1"/>
</dbReference>
<comment type="caution">
    <text evidence="6">The sequence shown here is derived from an EMBL/GenBank/DDBJ whole genome shotgun (WGS) entry which is preliminary data.</text>
</comment>
<evidence type="ECO:0000256" key="1">
    <source>
        <dbReference type="ARBA" id="ARBA00022737"/>
    </source>
</evidence>
<organism evidence="6 7">
    <name type="scientific">Lentzea rhizosphaerae</name>
    <dbReference type="NCBI Taxonomy" id="2041025"/>
    <lineage>
        <taxon>Bacteria</taxon>
        <taxon>Bacillati</taxon>
        <taxon>Actinomycetota</taxon>
        <taxon>Actinomycetes</taxon>
        <taxon>Pseudonocardiales</taxon>
        <taxon>Pseudonocardiaceae</taxon>
        <taxon>Lentzea</taxon>
    </lineage>
</organism>
<feature type="region of interest" description="Disordered" evidence="2">
    <location>
        <begin position="1312"/>
        <end position="1339"/>
    </location>
</feature>
<dbReference type="InterPro" id="IPR056823">
    <property type="entry name" value="TEN-like_YD-shell"/>
</dbReference>
<feature type="domain" description="Teneurin-like YD-shell" evidence="5">
    <location>
        <begin position="2301"/>
        <end position="2427"/>
    </location>
</feature>
<dbReference type="InterPro" id="IPR044929">
    <property type="entry name" value="DNA/RNA_non-sp_Endonuclease_sf"/>
</dbReference>
<evidence type="ECO:0000313" key="7">
    <source>
        <dbReference type="Proteomes" id="UP001595690"/>
    </source>
</evidence>
<dbReference type="PANTHER" id="PTHR32305:SF15">
    <property type="entry name" value="PROTEIN RHSA-RELATED"/>
    <property type="match status" value="1"/>
</dbReference>
<dbReference type="InterPro" id="IPR044927">
    <property type="entry name" value="Endonuclea_NS_2"/>
</dbReference>
<feature type="region of interest" description="Disordered" evidence="2">
    <location>
        <begin position="2631"/>
        <end position="2672"/>
    </location>
</feature>
<gene>
    <name evidence="6" type="ORF">ACFOWZ_42950</name>
</gene>
<dbReference type="NCBIfam" id="TIGR03696">
    <property type="entry name" value="Rhs_assc_core"/>
    <property type="match status" value="1"/>
</dbReference>
<dbReference type="Pfam" id="PF25023">
    <property type="entry name" value="TEN_YD-shell"/>
    <property type="match status" value="1"/>
</dbReference>
<feature type="region of interest" description="Disordered" evidence="2">
    <location>
        <begin position="1232"/>
        <end position="1256"/>
    </location>
</feature>
<feature type="domain" description="DUF6531" evidence="4">
    <location>
        <begin position="736"/>
        <end position="809"/>
    </location>
</feature>
<feature type="domain" description="Type VII secretion system protein EssD-like" evidence="3">
    <location>
        <begin position="2772"/>
        <end position="2879"/>
    </location>
</feature>
<protein>
    <submittedName>
        <fullName evidence="6">DNRLRE domain-containing protein</fullName>
    </submittedName>
</protein>
<accession>A0ABV8C866</accession>
<dbReference type="Pfam" id="PF13385">
    <property type="entry name" value="Laminin_G_3"/>
    <property type="match status" value="1"/>
</dbReference>
<dbReference type="Gene3D" id="2.180.10.10">
    <property type="entry name" value="RHS repeat-associated core"/>
    <property type="match status" value="4"/>
</dbReference>
<dbReference type="Gene3D" id="2.60.120.200">
    <property type="match status" value="1"/>
</dbReference>
<dbReference type="Gene3D" id="3.40.570.10">
    <property type="entry name" value="Extracellular Endonuclease, subunit A"/>
    <property type="match status" value="1"/>
</dbReference>
<evidence type="ECO:0000313" key="6">
    <source>
        <dbReference type="EMBL" id="MFC3898267.1"/>
    </source>
</evidence>
<dbReference type="InterPro" id="IPR050708">
    <property type="entry name" value="T6SS_VgrG/RHS"/>
</dbReference>
<name>A0ABV8C866_9PSEU</name>
<feature type="compositionally biased region" description="Pro residues" evidence="2">
    <location>
        <begin position="2660"/>
        <end position="2672"/>
    </location>
</feature>
<dbReference type="Pfam" id="PF20148">
    <property type="entry name" value="DUF6531"/>
    <property type="match status" value="1"/>
</dbReference>
<keyword evidence="7" id="KW-1185">Reference proteome</keyword>
<dbReference type="EMBL" id="JBHRZI010000046">
    <property type="protein sequence ID" value="MFC3898267.1"/>
    <property type="molecule type" value="Genomic_DNA"/>
</dbReference>
<dbReference type="InterPro" id="IPR006530">
    <property type="entry name" value="YD"/>
</dbReference>
<dbReference type="InterPro" id="IPR031325">
    <property type="entry name" value="RHS_repeat"/>
</dbReference>
<proteinExistence type="predicted"/>
<dbReference type="Pfam" id="PF13930">
    <property type="entry name" value="Endonuclea_NS_2"/>
    <property type="match status" value="1"/>
</dbReference>
<evidence type="ECO:0000259" key="3">
    <source>
        <dbReference type="Pfam" id="PF13930"/>
    </source>
</evidence>
<feature type="region of interest" description="Disordered" evidence="2">
    <location>
        <begin position="2728"/>
        <end position="2747"/>
    </location>
</feature>
<reference evidence="7" key="1">
    <citation type="journal article" date="2019" name="Int. J. Syst. Evol. Microbiol.">
        <title>The Global Catalogue of Microorganisms (GCM) 10K type strain sequencing project: providing services to taxonomists for standard genome sequencing and annotation.</title>
        <authorList>
            <consortium name="The Broad Institute Genomics Platform"/>
            <consortium name="The Broad Institute Genome Sequencing Center for Infectious Disease"/>
            <person name="Wu L."/>
            <person name="Ma J."/>
        </authorList>
    </citation>
    <scope>NUCLEOTIDE SEQUENCE [LARGE SCALE GENOMIC DNA]</scope>
    <source>
        <strain evidence="7">CGMCC 4.7405</strain>
    </source>
</reference>
<dbReference type="InterPro" id="IPR022385">
    <property type="entry name" value="Rhs_assc_core"/>
</dbReference>
<dbReference type="InterPro" id="IPR013320">
    <property type="entry name" value="ConA-like_dom_sf"/>
</dbReference>
<dbReference type="RefSeq" id="WP_382379735.1">
    <property type="nucleotide sequence ID" value="NZ_JBHRZI010000046.1"/>
</dbReference>